<feature type="transmembrane region" description="Helical" evidence="2">
    <location>
        <begin position="158"/>
        <end position="177"/>
    </location>
</feature>
<dbReference type="PANTHER" id="PTHR38434:SF1">
    <property type="entry name" value="BLL2549 PROTEIN"/>
    <property type="match status" value="1"/>
</dbReference>
<keyword evidence="1" id="KW-0175">Coiled coil</keyword>
<sequence length="637" mass="71913">MSGVQGGDRVDQQSFEHLEERVHQLENEVRLLKKRLDVREEEGGKEIRLAHELKGAETKRSGLPTEPIFKEKASNNNQSATSITKTETEPIDWEYAIGRVWLPRIFIFVLLLGVVWGFKVAVEYSILTETARVILGFVSAGIIMFIGEKQFKHDRSALGKVLLTGSVSILILTTFAMNSLYGMIPAAPAFIMNILWIGLGIYLSKRHRSEVMAILFAVMGYLIPFLLAGQEGPPFVGVIYEIFFYGVLLYFAIHTGYKLLFFIATGLLHFVLALFFIVTPDQYQQDILLVIAIGALMQHFLIFYSVFFKKLDTLLPIPILFTSFVLTTAWAKAGLLPETIFNGYLLMMVLVYCTIAFIANKTSRNEFMSVSLSIATFGLGLLWFQLFENDQAATMAALLLEGIAAVYLGEKFKLELQKISGYIIYIIGGLMVMVQPIDKLWSGETFVWIGFIASMYGLIEMNNRFHQEKKEMMIGLSIIAVLMHVVFLVELPVIKLGWETILWFTGLISLSGLYLWTKRYYQDQAIIHYFIIAVNTLVQLAFITLMVSSLTKGYTFNIEMMSISFSWAIYASVCLIAGVLYNNKALRLLGMGLLLLTLGKLILFDLQYVTIVIRAILFIGLGMIGIVLSRLYYVKKA</sequence>
<feature type="transmembrane region" description="Helical" evidence="2">
    <location>
        <begin position="339"/>
        <end position="360"/>
    </location>
</feature>
<gene>
    <name evidence="3" type="ORF">D9X91_14305</name>
</gene>
<feature type="transmembrane region" description="Helical" evidence="2">
    <location>
        <begin position="367"/>
        <end position="386"/>
    </location>
</feature>
<keyword evidence="2" id="KW-1133">Transmembrane helix</keyword>
<reference evidence="3 4" key="1">
    <citation type="submission" date="2018-10" db="EMBL/GenBank/DDBJ databases">
        <title>Falsibacillus sp. genome draft.</title>
        <authorList>
            <person name="Shi S."/>
        </authorList>
    </citation>
    <scope>NUCLEOTIDE SEQUENCE [LARGE SCALE GENOMIC DNA]</scope>
    <source>
        <strain evidence="3 4">GY 10110</strain>
    </source>
</reference>
<keyword evidence="2" id="KW-0472">Membrane</keyword>
<organism evidence="3 4">
    <name type="scientific">Falsibacillus albus</name>
    <dbReference type="NCBI Taxonomy" id="2478915"/>
    <lineage>
        <taxon>Bacteria</taxon>
        <taxon>Bacillati</taxon>
        <taxon>Bacillota</taxon>
        <taxon>Bacilli</taxon>
        <taxon>Bacillales</taxon>
        <taxon>Bacillaceae</taxon>
        <taxon>Falsibacillus</taxon>
    </lineage>
</organism>
<evidence type="ECO:0000256" key="2">
    <source>
        <dbReference type="SAM" id="Phobius"/>
    </source>
</evidence>
<feature type="transmembrane region" description="Helical" evidence="2">
    <location>
        <begin position="588"/>
        <end position="606"/>
    </location>
</feature>
<feature type="transmembrane region" description="Helical" evidence="2">
    <location>
        <begin position="235"/>
        <end position="253"/>
    </location>
</feature>
<evidence type="ECO:0000313" key="4">
    <source>
        <dbReference type="Proteomes" id="UP000276770"/>
    </source>
</evidence>
<feature type="coiled-coil region" evidence="1">
    <location>
        <begin position="15"/>
        <end position="42"/>
    </location>
</feature>
<feature type="transmembrane region" description="Helical" evidence="2">
    <location>
        <begin position="314"/>
        <end position="333"/>
    </location>
</feature>
<feature type="transmembrane region" description="Helical" evidence="2">
    <location>
        <begin position="529"/>
        <end position="548"/>
    </location>
</feature>
<dbReference type="EMBL" id="RCVZ01000010">
    <property type="protein sequence ID" value="RLQ94234.1"/>
    <property type="molecule type" value="Genomic_DNA"/>
</dbReference>
<feature type="transmembrane region" description="Helical" evidence="2">
    <location>
        <begin position="471"/>
        <end position="494"/>
    </location>
</feature>
<feature type="transmembrane region" description="Helical" evidence="2">
    <location>
        <begin position="183"/>
        <end position="204"/>
    </location>
</feature>
<evidence type="ECO:0000313" key="3">
    <source>
        <dbReference type="EMBL" id="RLQ94234.1"/>
    </source>
</evidence>
<feature type="transmembrane region" description="Helical" evidence="2">
    <location>
        <begin position="260"/>
        <end position="280"/>
    </location>
</feature>
<protein>
    <submittedName>
        <fullName evidence="3">DUF2339 domain-containing protein</fullName>
    </submittedName>
</protein>
<feature type="transmembrane region" description="Helical" evidence="2">
    <location>
        <begin position="286"/>
        <end position="307"/>
    </location>
</feature>
<feature type="transmembrane region" description="Helical" evidence="2">
    <location>
        <begin position="560"/>
        <end position="581"/>
    </location>
</feature>
<dbReference type="InterPro" id="IPR019286">
    <property type="entry name" value="DUF2339_TM"/>
</dbReference>
<name>A0A3L7JVG2_9BACI</name>
<feature type="transmembrane region" description="Helical" evidence="2">
    <location>
        <begin position="124"/>
        <end position="146"/>
    </location>
</feature>
<feature type="transmembrane region" description="Helical" evidence="2">
    <location>
        <begin position="101"/>
        <end position="118"/>
    </location>
</feature>
<evidence type="ECO:0000256" key="1">
    <source>
        <dbReference type="SAM" id="Coils"/>
    </source>
</evidence>
<feature type="transmembrane region" description="Helical" evidence="2">
    <location>
        <begin position="500"/>
        <end position="517"/>
    </location>
</feature>
<comment type="caution">
    <text evidence="3">The sequence shown here is derived from an EMBL/GenBank/DDBJ whole genome shotgun (WGS) entry which is preliminary data.</text>
</comment>
<keyword evidence="2" id="KW-0812">Transmembrane</keyword>
<dbReference type="Pfam" id="PF10101">
    <property type="entry name" value="DUF2339"/>
    <property type="match status" value="1"/>
</dbReference>
<feature type="transmembrane region" description="Helical" evidence="2">
    <location>
        <begin position="211"/>
        <end position="229"/>
    </location>
</feature>
<keyword evidence="4" id="KW-1185">Reference proteome</keyword>
<feature type="transmembrane region" description="Helical" evidence="2">
    <location>
        <begin position="440"/>
        <end position="459"/>
    </location>
</feature>
<dbReference type="PANTHER" id="PTHR38434">
    <property type="entry name" value="BLL2549 PROTEIN"/>
    <property type="match status" value="1"/>
</dbReference>
<feature type="transmembrane region" description="Helical" evidence="2">
    <location>
        <begin position="392"/>
        <end position="409"/>
    </location>
</feature>
<proteinExistence type="predicted"/>
<accession>A0A3L7JVG2</accession>
<feature type="transmembrane region" description="Helical" evidence="2">
    <location>
        <begin position="416"/>
        <end position="434"/>
    </location>
</feature>
<dbReference type="AlphaFoldDB" id="A0A3L7JVG2"/>
<feature type="transmembrane region" description="Helical" evidence="2">
    <location>
        <begin position="612"/>
        <end position="633"/>
    </location>
</feature>
<dbReference type="Proteomes" id="UP000276770">
    <property type="component" value="Unassembled WGS sequence"/>
</dbReference>